<proteinExistence type="predicted"/>
<accession>A0A0G0Z6T2</accession>
<reference evidence="1 2" key="1">
    <citation type="journal article" date="2015" name="Nature">
        <title>rRNA introns, odd ribosomes, and small enigmatic genomes across a large radiation of phyla.</title>
        <authorList>
            <person name="Brown C.T."/>
            <person name="Hug L.A."/>
            <person name="Thomas B.C."/>
            <person name="Sharon I."/>
            <person name="Castelle C.J."/>
            <person name="Singh A."/>
            <person name="Wilkins M.J."/>
            <person name="Williams K.H."/>
            <person name="Banfield J.F."/>
        </authorList>
    </citation>
    <scope>NUCLEOTIDE SEQUENCE [LARGE SCALE GENOMIC DNA]</scope>
</reference>
<comment type="caution">
    <text evidence="1">The sequence shown here is derived from an EMBL/GenBank/DDBJ whole genome shotgun (WGS) entry which is preliminary data.</text>
</comment>
<evidence type="ECO:0000313" key="2">
    <source>
        <dbReference type="Proteomes" id="UP000033869"/>
    </source>
</evidence>
<dbReference type="Proteomes" id="UP000033869">
    <property type="component" value="Unassembled WGS sequence"/>
</dbReference>
<organism evidence="1 2">
    <name type="scientific">candidate division CPR2 bacterium GW2011_GWC1_41_48</name>
    <dbReference type="NCBI Taxonomy" id="1618344"/>
    <lineage>
        <taxon>Bacteria</taxon>
        <taxon>Bacteria division CPR2</taxon>
    </lineage>
</organism>
<protein>
    <submittedName>
        <fullName evidence="1">Uncharacterized protein</fullName>
    </submittedName>
</protein>
<dbReference type="AlphaFoldDB" id="A0A0G0Z6T2"/>
<evidence type="ECO:0000313" key="1">
    <source>
        <dbReference type="EMBL" id="KKS08728.1"/>
    </source>
</evidence>
<dbReference type="EMBL" id="LCBL01000005">
    <property type="protein sequence ID" value="KKS08728.1"/>
    <property type="molecule type" value="Genomic_DNA"/>
</dbReference>
<gene>
    <name evidence="1" type="ORF">UU65_C0005G0039</name>
</gene>
<sequence>MARIRDTNWIDYSEPRMRPENGKSWCDNCTISEGKCVNKRKDRAAERNKKAIEKANKEGLCTKCRKRPRLEFSTYCSECKNNDVEAKQNKRKKNKEDGICPICGCRKAKKDKKSCAVCLKKTREYDAFTYEYYLINGLCTRCGVNPKAYRKKKCHSCLKDQREKARASRSERPIITELQVSKIGVSRQC</sequence>
<name>A0A0G0Z6T2_UNCC2</name>